<proteinExistence type="predicted"/>
<evidence type="ECO:0000313" key="2">
    <source>
        <dbReference type="Proteomes" id="UP000198462"/>
    </source>
</evidence>
<protein>
    <submittedName>
        <fullName evidence="1">Uncharacterized protein</fullName>
    </submittedName>
</protein>
<dbReference type="Proteomes" id="UP000198462">
    <property type="component" value="Unassembled WGS sequence"/>
</dbReference>
<comment type="caution">
    <text evidence="1">The sequence shown here is derived from an EMBL/GenBank/DDBJ whole genome shotgun (WGS) entry which is preliminary data.</text>
</comment>
<keyword evidence="2" id="KW-1185">Reference proteome</keyword>
<gene>
    <name evidence="1" type="ORF">B5C34_08220</name>
</gene>
<reference evidence="2" key="1">
    <citation type="submission" date="2017-05" db="EMBL/GenBank/DDBJ databases">
        <authorList>
            <person name="Lin X."/>
        </authorList>
    </citation>
    <scope>NUCLEOTIDE SEQUENCE [LARGE SCALE GENOMIC DNA]</scope>
    <source>
        <strain evidence="2">JLT2012</strain>
    </source>
</reference>
<evidence type="ECO:0000313" key="1">
    <source>
        <dbReference type="EMBL" id="OWV33447.1"/>
    </source>
</evidence>
<dbReference type="AlphaFoldDB" id="A0A219B528"/>
<name>A0A219B528_9SPHN</name>
<organism evidence="1 2">
    <name type="scientific">Pacificimonas flava</name>
    <dbReference type="NCBI Taxonomy" id="1234595"/>
    <lineage>
        <taxon>Bacteria</taxon>
        <taxon>Pseudomonadati</taxon>
        <taxon>Pseudomonadota</taxon>
        <taxon>Alphaproteobacteria</taxon>
        <taxon>Sphingomonadales</taxon>
        <taxon>Sphingosinicellaceae</taxon>
        <taxon>Pacificimonas</taxon>
    </lineage>
</organism>
<accession>A0A219B528</accession>
<dbReference type="EMBL" id="NFZT01000001">
    <property type="protein sequence ID" value="OWV33447.1"/>
    <property type="molecule type" value="Genomic_DNA"/>
</dbReference>
<dbReference type="RefSeq" id="WP_088712224.1">
    <property type="nucleotide sequence ID" value="NZ_NFZT01000001.1"/>
</dbReference>
<sequence>MRRQIEDEWNGWDGDTIVRLTDGSVWRQEEYHYEYRYAYRPSVTLSGNVMHVEGMSRGIRVRRID</sequence>